<protein>
    <submittedName>
        <fullName evidence="2">Uncharacterized protein</fullName>
    </submittedName>
</protein>
<feature type="compositionally biased region" description="Basic and acidic residues" evidence="1">
    <location>
        <begin position="136"/>
        <end position="147"/>
    </location>
</feature>
<organism evidence="2">
    <name type="scientific">Tanacetum cinerariifolium</name>
    <name type="common">Dalmatian daisy</name>
    <name type="synonym">Chrysanthemum cinerariifolium</name>
    <dbReference type="NCBI Taxonomy" id="118510"/>
    <lineage>
        <taxon>Eukaryota</taxon>
        <taxon>Viridiplantae</taxon>
        <taxon>Streptophyta</taxon>
        <taxon>Embryophyta</taxon>
        <taxon>Tracheophyta</taxon>
        <taxon>Spermatophyta</taxon>
        <taxon>Magnoliopsida</taxon>
        <taxon>eudicotyledons</taxon>
        <taxon>Gunneridae</taxon>
        <taxon>Pentapetalae</taxon>
        <taxon>asterids</taxon>
        <taxon>campanulids</taxon>
        <taxon>Asterales</taxon>
        <taxon>Asteraceae</taxon>
        <taxon>Asteroideae</taxon>
        <taxon>Anthemideae</taxon>
        <taxon>Anthemidinae</taxon>
        <taxon>Tanacetum</taxon>
    </lineage>
</organism>
<feature type="region of interest" description="Disordered" evidence="1">
    <location>
        <begin position="118"/>
        <end position="148"/>
    </location>
</feature>
<evidence type="ECO:0000256" key="1">
    <source>
        <dbReference type="SAM" id="MobiDB-lite"/>
    </source>
</evidence>
<dbReference type="AlphaFoldDB" id="A0A699HGL5"/>
<gene>
    <name evidence="2" type="ORF">Tci_382649</name>
</gene>
<accession>A0A699HGL5</accession>
<comment type="caution">
    <text evidence="2">The sequence shown here is derived from an EMBL/GenBank/DDBJ whole genome shotgun (WGS) entry which is preliminary data.</text>
</comment>
<evidence type="ECO:0000313" key="2">
    <source>
        <dbReference type="EMBL" id="GEY10675.1"/>
    </source>
</evidence>
<proteinExistence type="predicted"/>
<sequence length="318" mass="36070">MSEEFKASKPLSTRTISSYSLASLDSTAPLSPDHPHTHALPTPTPTRALLYCKTARMTIRAHPAMFPSHPVRVEEVMTLSDLAFHKRYRSSYETPSSSSSSLTLPVWKRYRGTSELILDTDSEGDELRDEDIEEDGKDKSQGLEDKSQASCLELTEEISPYTYKVRQSSRVYTDIPTYAPLAVPVQTPPSPEWSPGSLLVSPSSPVVHIALLVTTLSATISVDEDQFLEVGAQLELHGSILYDHTHCLDVLPTTLFKGYDRDLRELYNRSGVVIDEIFLLRYRFRSLEREQIAEERHERYELTNRVARIERRQESRGE</sequence>
<dbReference type="EMBL" id="BKCJ010152314">
    <property type="protein sequence ID" value="GEY10675.1"/>
    <property type="molecule type" value="Genomic_DNA"/>
</dbReference>
<reference evidence="2" key="1">
    <citation type="journal article" date="2019" name="Sci. Rep.">
        <title>Draft genome of Tanacetum cinerariifolium, the natural source of mosquito coil.</title>
        <authorList>
            <person name="Yamashiro T."/>
            <person name="Shiraishi A."/>
            <person name="Satake H."/>
            <person name="Nakayama K."/>
        </authorList>
    </citation>
    <scope>NUCLEOTIDE SEQUENCE</scope>
</reference>
<feature type="compositionally biased region" description="Acidic residues" evidence="1">
    <location>
        <begin position="118"/>
        <end position="135"/>
    </location>
</feature>
<name>A0A699HGL5_TANCI</name>